<keyword evidence="5" id="KW-0479">Metal-binding</keyword>
<evidence type="ECO:0000256" key="4">
    <source>
        <dbReference type="ARBA" id="ARBA00022679"/>
    </source>
</evidence>
<dbReference type="GO" id="GO:0061630">
    <property type="term" value="F:ubiquitin protein ligase activity"/>
    <property type="evidence" value="ECO:0007669"/>
    <property type="project" value="UniProtKB-EC"/>
</dbReference>
<dbReference type="SMART" id="SM00184">
    <property type="entry name" value="RING"/>
    <property type="match status" value="1"/>
</dbReference>
<comment type="caution">
    <text evidence="13">The sequence shown here is derived from an EMBL/GenBank/DDBJ whole genome shotgun (WGS) entry which is preliminary data.</text>
</comment>
<name>A0A8J2KQJ4_9HEXA</name>
<dbReference type="InterPro" id="IPR018957">
    <property type="entry name" value="Znf_C3HC4_RING-type"/>
</dbReference>
<comment type="subcellular location">
    <subcellularLocation>
        <location evidence="2">Nucleus</location>
    </subcellularLocation>
</comment>
<evidence type="ECO:0000256" key="1">
    <source>
        <dbReference type="ARBA" id="ARBA00000900"/>
    </source>
</evidence>
<dbReference type="InterPro" id="IPR051657">
    <property type="entry name" value="RNF168/RNF169_E3_ubiq-ligase"/>
</dbReference>
<evidence type="ECO:0000256" key="2">
    <source>
        <dbReference type="ARBA" id="ARBA00004123"/>
    </source>
</evidence>
<dbReference type="PANTHER" id="PTHR23328:SF0">
    <property type="entry name" value="RING-TYPE DOMAIN-CONTAINING PROTEIN"/>
    <property type="match status" value="1"/>
</dbReference>
<dbReference type="EMBL" id="CAJVCH010505048">
    <property type="protein sequence ID" value="CAG7821258.1"/>
    <property type="molecule type" value="Genomic_DNA"/>
</dbReference>
<evidence type="ECO:0000313" key="13">
    <source>
        <dbReference type="EMBL" id="CAG7821258.1"/>
    </source>
</evidence>
<dbReference type="AlphaFoldDB" id="A0A8J2KQJ4"/>
<dbReference type="PANTHER" id="PTHR23328">
    <property type="entry name" value="RING-TYPE DOMAIN-CONTAINING PROTEIN"/>
    <property type="match status" value="1"/>
</dbReference>
<dbReference type="GO" id="GO:0006302">
    <property type="term" value="P:double-strand break repair"/>
    <property type="evidence" value="ECO:0007669"/>
    <property type="project" value="TreeGrafter"/>
</dbReference>
<keyword evidence="10" id="KW-0539">Nucleus</keyword>
<evidence type="ECO:0000256" key="3">
    <source>
        <dbReference type="ARBA" id="ARBA00012483"/>
    </source>
</evidence>
<dbReference type="Pfam" id="PF00097">
    <property type="entry name" value="zf-C3HC4"/>
    <property type="match status" value="1"/>
</dbReference>
<evidence type="ECO:0000313" key="14">
    <source>
        <dbReference type="Proteomes" id="UP000708208"/>
    </source>
</evidence>
<evidence type="ECO:0000256" key="5">
    <source>
        <dbReference type="ARBA" id="ARBA00022723"/>
    </source>
</evidence>
<dbReference type="PROSITE" id="PS50089">
    <property type="entry name" value="ZF_RING_2"/>
    <property type="match status" value="1"/>
</dbReference>
<evidence type="ECO:0000256" key="7">
    <source>
        <dbReference type="ARBA" id="ARBA00022771"/>
    </source>
</evidence>
<dbReference type="GO" id="GO:0031491">
    <property type="term" value="F:nucleosome binding"/>
    <property type="evidence" value="ECO:0007669"/>
    <property type="project" value="TreeGrafter"/>
</dbReference>
<keyword evidence="7 11" id="KW-0863">Zinc-finger</keyword>
<feature type="non-terminal residue" evidence="13">
    <location>
        <position position="1"/>
    </location>
</feature>
<keyword evidence="6" id="KW-0227">DNA damage</keyword>
<feature type="non-terminal residue" evidence="13">
    <location>
        <position position="124"/>
    </location>
</feature>
<protein>
    <recommendedName>
        <fullName evidence="3">RING-type E3 ubiquitin transferase</fullName>
        <ecNumber evidence="3">2.3.2.27</ecNumber>
    </recommendedName>
</protein>
<dbReference type="EC" id="2.3.2.27" evidence="3"/>
<dbReference type="Proteomes" id="UP000708208">
    <property type="component" value="Unassembled WGS sequence"/>
</dbReference>
<feature type="domain" description="RING-type" evidence="12">
    <location>
        <begin position="14"/>
        <end position="53"/>
    </location>
</feature>
<keyword evidence="9" id="KW-0862">Zinc</keyword>
<gene>
    <name evidence="13" type="ORF">AFUS01_LOCUS31607</name>
</gene>
<dbReference type="GO" id="GO:0035861">
    <property type="term" value="C:site of double-strand break"/>
    <property type="evidence" value="ECO:0007669"/>
    <property type="project" value="TreeGrafter"/>
</dbReference>
<keyword evidence="14" id="KW-1185">Reference proteome</keyword>
<proteinExistence type="predicted"/>
<evidence type="ECO:0000256" key="6">
    <source>
        <dbReference type="ARBA" id="ARBA00022763"/>
    </source>
</evidence>
<organism evidence="13 14">
    <name type="scientific">Allacma fusca</name>
    <dbReference type="NCBI Taxonomy" id="39272"/>
    <lineage>
        <taxon>Eukaryota</taxon>
        <taxon>Metazoa</taxon>
        <taxon>Ecdysozoa</taxon>
        <taxon>Arthropoda</taxon>
        <taxon>Hexapoda</taxon>
        <taxon>Collembola</taxon>
        <taxon>Symphypleona</taxon>
        <taxon>Sminthuridae</taxon>
        <taxon>Allacma</taxon>
    </lineage>
</organism>
<evidence type="ECO:0000256" key="11">
    <source>
        <dbReference type="PROSITE-ProRule" id="PRU00175"/>
    </source>
</evidence>
<evidence type="ECO:0000256" key="9">
    <source>
        <dbReference type="ARBA" id="ARBA00022833"/>
    </source>
</evidence>
<keyword evidence="4" id="KW-0808">Transferase</keyword>
<evidence type="ECO:0000259" key="12">
    <source>
        <dbReference type="PROSITE" id="PS50089"/>
    </source>
</evidence>
<evidence type="ECO:0000256" key="10">
    <source>
        <dbReference type="ARBA" id="ARBA00023242"/>
    </source>
</evidence>
<dbReference type="InterPro" id="IPR001841">
    <property type="entry name" value="Znf_RING"/>
</dbReference>
<dbReference type="GO" id="GO:0008270">
    <property type="term" value="F:zinc ion binding"/>
    <property type="evidence" value="ECO:0007669"/>
    <property type="project" value="UniProtKB-KW"/>
</dbReference>
<comment type="catalytic activity">
    <reaction evidence="1">
        <text>S-ubiquitinyl-[E2 ubiquitin-conjugating enzyme]-L-cysteine + [acceptor protein]-L-lysine = [E2 ubiquitin-conjugating enzyme]-L-cysteine + N(6)-ubiquitinyl-[acceptor protein]-L-lysine.</text>
        <dbReference type="EC" id="2.3.2.27"/>
    </reaction>
</comment>
<sequence length="124" mass="14415">FEKEEPLVKDDITCKICFSIFLDPVTFPCNHSLCRPCFDSHIKETSLKCPFCNTRVSIWTRQAIRNDTVTNLVFKERIEREFPEEIAALKRQAVAALEDEENVYDIRVTDISKLLEGNDDEDDE</sequence>
<evidence type="ECO:0000256" key="8">
    <source>
        <dbReference type="ARBA" id="ARBA00022786"/>
    </source>
</evidence>
<keyword evidence="8" id="KW-0833">Ubl conjugation pathway</keyword>
<dbReference type="GO" id="GO:0005634">
    <property type="term" value="C:nucleus"/>
    <property type="evidence" value="ECO:0007669"/>
    <property type="project" value="UniProtKB-SubCell"/>
</dbReference>
<dbReference type="OrthoDB" id="426657at2759"/>
<reference evidence="13" key="1">
    <citation type="submission" date="2021-06" db="EMBL/GenBank/DDBJ databases">
        <authorList>
            <person name="Hodson N. C."/>
            <person name="Mongue J. A."/>
            <person name="Jaron S. K."/>
        </authorList>
    </citation>
    <scope>NUCLEOTIDE SEQUENCE</scope>
</reference>
<accession>A0A8J2KQJ4</accession>